<dbReference type="InterPro" id="IPR009057">
    <property type="entry name" value="Homeodomain-like_sf"/>
</dbReference>
<evidence type="ECO:0000259" key="3">
    <source>
        <dbReference type="PROSITE" id="PS50977"/>
    </source>
</evidence>
<keyword evidence="1 2" id="KW-0238">DNA-binding</keyword>
<dbReference type="OrthoDB" id="9785164at2"/>
<name>A0A1M5A4U7_9BACL</name>
<dbReference type="Pfam" id="PF00440">
    <property type="entry name" value="TetR_N"/>
    <property type="match status" value="1"/>
</dbReference>
<evidence type="ECO:0000313" key="4">
    <source>
        <dbReference type="EMBL" id="SHF25329.1"/>
    </source>
</evidence>
<evidence type="ECO:0000256" key="1">
    <source>
        <dbReference type="ARBA" id="ARBA00023125"/>
    </source>
</evidence>
<dbReference type="InterPro" id="IPR001647">
    <property type="entry name" value="HTH_TetR"/>
</dbReference>
<dbReference type="GO" id="GO:0003677">
    <property type="term" value="F:DNA binding"/>
    <property type="evidence" value="ECO:0007669"/>
    <property type="project" value="UniProtKB-UniRule"/>
</dbReference>
<gene>
    <name evidence="4" type="ORF">SAMN05444392_11216</name>
</gene>
<dbReference type="EMBL" id="FQVL01000012">
    <property type="protein sequence ID" value="SHF25329.1"/>
    <property type="molecule type" value="Genomic_DNA"/>
</dbReference>
<reference evidence="4 5" key="1">
    <citation type="submission" date="2016-11" db="EMBL/GenBank/DDBJ databases">
        <authorList>
            <person name="Jaros S."/>
            <person name="Januszkiewicz K."/>
            <person name="Wedrychowicz H."/>
        </authorList>
    </citation>
    <scope>NUCLEOTIDE SEQUENCE [LARGE SCALE GENOMIC DNA]</scope>
    <source>
        <strain evidence="4 5">DSM 44666</strain>
    </source>
</reference>
<dbReference type="AlphaFoldDB" id="A0A1M5A4U7"/>
<keyword evidence="5" id="KW-1185">Reference proteome</keyword>
<dbReference type="RefSeq" id="WP_073156550.1">
    <property type="nucleotide sequence ID" value="NZ_FQVL01000012.1"/>
</dbReference>
<sequence>MKHQKMRERTLNKLIESGILLISEQGYGNMTINQIVTKANLSKDAFCAHFPAKEIFLMKIISEGIEFYTDTSSKRLQQ</sequence>
<dbReference type="PANTHER" id="PTHR43479:SF11">
    <property type="entry name" value="ACREF_ENVCD OPERON REPRESSOR-RELATED"/>
    <property type="match status" value="1"/>
</dbReference>
<protein>
    <submittedName>
        <fullName evidence="4">Transcriptional regulator, TetR family</fullName>
    </submittedName>
</protein>
<feature type="domain" description="HTH tetR-type" evidence="3">
    <location>
        <begin position="8"/>
        <end position="68"/>
    </location>
</feature>
<evidence type="ECO:0000313" key="5">
    <source>
        <dbReference type="Proteomes" id="UP000184476"/>
    </source>
</evidence>
<evidence type="ECO:0000256" key="2">
    <source>
        <dbReference type="PROSITE-ProRule" id="PRU00335"/>
    </source>
</evidence>
<dbReference type="Gene3D" id="1.10.357.10">
    <property type="entry name" value="Tetracycline Repressor, domain 2"/>
    <property type="match status" value="1"/>
</dbReference>
<dbReference type="PANTHER" id="PTHR43479">
    <property type="entry name" value="ACREF/ENVCD OPERON REPRESSOR-RELATED"/>
    <property type="match status" value="1"/>
</dbReference>
<dbReference type="SUPFAM" id="SSF46689">
    <property type="entry name" value="Homeodomain-like"/>
    <property type="match status" value="1"/>
</dbReference>
<proteinExistence type="predicted"/>
<dbReference type="Proteomes" id="UP000184476">
    <property type="component" value="Unassembled WGS sequence"/>
</dbReference>
<feature type="DNA-binding region" description="H-T-H motif" evidence="2">
    <location>
        <begin position="31"/>
        <end position="50"/>
    </location>
</feature>
<dbReference type="PROSITE" id="PS50977">
    <property type="entry name" value="HTH_TETR_2"/>
    <property type="match status" value="1"/>
</dbReference>
<organism evidence="4 5">
    <name type="scientific">Seinonella peptonophila</name>
    <dbReference type="NCBI Taxonomy" id="112248"/>
    <lineage>
        <taxon>Bacteria</taxon>
        <taxon>Bacillati</taxon>
        <taxon>Bacillota</taxon>
        <taxon>Bacilli</taxon>
        <taxon>Bacillales</taxon>
        <taxon>Thermoactinomycetaceae</taxon>
        <taxon>Seinonella</taxon>
    </lineage>
</organism>
<dbReference type="InterPro" id="IPR050624">
    <property type="entry name" value="HTH-type_Tx_Regulator"/>
</dbReference>
<accession>A0A1M5A4U7</accession>